<protein>
    <submittedName>
        <fullName evidence="2">Uncharacterized protein</fullName>
    </submittedName>
</protein>
<name>A0A2W5PZV9_9BACT</name>
<proteinExistence type="predicted"/>
<reference evidence="2 3" key="1">
    <citation type="submission" date="2017-08" db="EMBL/GenBank/DDBJ databases">
        <title>Infants hospitalized years apart are colonized by the same room-sourced microbial strains.</title>
        <authorList>
            <person name="Brooks B."/>
            <person name="Olm M.R."/>
            <person name="Firek B.A."/>
            <person name="Baker R."/>
            <person name="Thomas B.C."/>
            <person name="Morowitz M.J."/>
            <person name="Banfield J.F."/>
        </authorList>
    </citation>
    <scope>NUCLEOTIDE SEQUENCE [LARGE SCALE GENOMIC DNA]</scope>
    <source>
        <strain evidence="2">S2_005_002_R2_29</strain>
    </source>
</reference>
<evidence type="ECO:0000256" key="1">
    <source>
        <dbReference type="SAM" id="MobiDB-lite"/>
    </source>
</evidence>
<comment type="caution">
    <text evidence="2">The sequence shown here is derived from an EMBL/GenBank/DDBJ whole genome shotgun (WGS) entry which is preliminary data.</text>
</comment>
<evidence type="ECO:0000313" key="3">
    <source>
        <dbReference type="Proteomes" id="UP000249417"/>
    </source>
</evidence>
<sequence length="166" mass="18442">MSYSFPKLENEAPISSAEILNDFNRMASVPTYEVKGVVLRAGFGNPESENYAPPEPAVHIRVNIPTMKEEGGVVYPSGSSKNFSRLYSRQELQDEIDFKKQQGDPIFENEIKAYERGIEKIDDAVKNKVDLGPAMREGPVDIEPATAEPEKPKIPQFRVSSLGIGQ</sequence>
<gene>
    <name evidence="2" type="ORF">DI551_02385</name>
</gene>
<dbReference type="Proteomes" id="UP000249417">
    <property type="component" value="Unassembled WGS sequence"/>
</dbReference>
<accession>A0A2W5PZV9</accession>
<dbReference type="AlphaFoldDB" id="A0A2W5PZV9"/>
<feature type="region of interest" description="Disordered" evidence="1">
    <location>
        <begin position="130"/>
        <end position="166"/>
    </location>
</feature>
<organism evidence="2 3">
    <name type="scientific">Micavibrio aeruginosavorus</name>
    <dbReference type="NCBI Taxonomy" id="349221"/>
    <lineage>
        <taxon>Bacteria</taxon>
        <taxon>Pseudomonadati</taxon>
        <taxon>Bdellovibrionota</taxon>
        <taxon>Bdellovibrionia</taxon>
        <taxon>Bdellovibrionales</taxon>
        <taxon>Pseudobdellovibrionaceae</taxon>
        <taxon>Micavibrio</taxon>
    </lineage>
</organism>
<dbReference type="EMBL" id="QFQB01000008">
    <property type="protein sequence ID" value="PZQ48053.1"/>
    <property type="molecule type" value="Genomic_DNA"/>
</dbReference>
<evidence type="ECO:0000313" key="2">
    <source>
        <dbReference type="EMBL" id="PZQ48053.1"/>
    </source>
</evidence>